<dbReference type="Pfam" id="PF00550">
    <property type="entry name" value="PP-binding"/>
    <property type="match status" value="1"/>
</dbReference>
<dbReference type="InterPro" id="IPR020841">
    <property type="entry name" value="PKS_Beta-ketoAc_synthase_dom"/>
</dbReference>
<feature type="domain" description="Ketosynthase family 3 (KS3)" evidence="5">
    <location>
        <begin position="1"/>
        <end position="402"/>
    </location>
</feature>
<keyword evidence="1" id="KW-0596">Phosphopantetheine</keyword>
<dbReference type="CDD" id="cd08954">
    <property type="entry name" value="KR_1_FAS_SDR_x"/>
    <property type="match status" value="1"/>
</dbReference>
<dbReference type="Pfam" id="PF16197">
    <property type="entry name" value="KAsynt_C_assoc"/>
    <property type="match status" value="1"/>
</dbReference>
<dbReference type="PANTHER" id="PTHR43775">
    <property type="entry name" value="FATTY ACID SYNTHASE"/>
    <property type="match status" value="1"/>
</dbReference>
<dbReference type="Pfam" id="PF00109">
    <property type="entry name" value="ketoacyl-synt"/>
    <property type="match status" value="1"/>
</dbReference>
<dbReference type="InterPro" id="IPR036291">
    <property type="entry name" value="NAD(P)-bd_dom_sf"/>
</dbReference>
<accession>A0AA38HHK6</accession>
<feature type="domain" description="Carrier" evidence="4">
    <location>
        <begin position="1413"/>
        <end position="1483"/>
    </location>
</feature>
<dbReference type="InterPro" id="IPR016039">
    <property type="entry name" value="Thiolase-like"/>
</dbReference>
<dbReference type="SMART" id="SM00822">
    <property type="entry name" value="PKS_KR"/>
    <property type="match status" value="1"/>
</dbReference>
<dbReference type="InterPro" id="IPR014031">
    <property type="entry name" value="Ketoacyl_synth_C"/>
</dbReference>
<sequence length="1483" mass="165102">MLGKYYYNKELLPNPAGSGVAITGISGRFPNSNNDIGRWDSNLSGIPQKYGVIKDTEKFDCGFFGVHHRQAQTMSPMTRKSLEVVMEAIFDAGVNPCQLQGSRTAVFSVTSCTDGEIFATSGTLETQSGWLRSEIAHRISYFLKVKGPSCGLVTDCCGSFLALDMANASLKMGKCDNAIVVACNVLQHPEFCRQVAELGVLSPDGECKVFDENASGYARSDAIACVFLQKAKHAKRVYAKITHIRTANEGYKVGGLLIPSSKTQADLIEGTLSESGIHPSQIGYLEAHGTGTILGDPQEAESIDMAIAQKRQKPLLIGATKNNIGHTETASGLCALIKVIIAMESGLIPPTINIDQLRKGIKGFEENRMKVVTQVEELPNNTYIGINCFGWGGNIAHLIVEPPTKKVDNESSPNDFPKLVLVSGRSKQAVVETLYQINRQPNADFVNLLYHIFKDNVNGHMYRGFTILEDGQQAEISVELYRHHPKKLFVFFGPLESGFLFLKQQSIKVSLFQDTVVRVLKRFVQLKANFDEKDTLLGGFAVQLGIVKVLKVLKVELTPVAEDSFHQVLVLYCKGKISLEEAVEMAIKSKPNKNNHCVDISKHSIVLNLSDKPLRINGDDMVLTTNFFHILGRLYQEGHDLQIHKLYPNAQFPVNRNTPMLSHLIKWNCDKNWYSYKFSEDTDTPLQKSYKITDHEYLTGHQIDGLGTIPPSEILNLVWQTFKSRLVPAIVFENCEFVEVVPLDNVDIFVSILPKSGKFEVCKDNKVVACGRVFVPDDIKKYQMSVPWFGQKSSETLTQNEVYKTLNLKGGLFQGVEKCDLEVSEGSLRWENNWTTFIDSMIQTVQLQDSTHLLHLPVGIRRLTIDVNSHLRIVNQTKSSHFCFHKKNRTIKCGGIEIFDVSTKLRQRQCQQSPVLEKYVFVPNVVTLDLEESLIVNTQIIVEKSLTSCIKAVEIVDNNSDPLLPLVHRIVQRMPTVTCDFTICATKYPEIIDKSKNLLLVVGTKVLQKPELLDQILALVSQDGFILTREKPSFRYKEVANLELLTEHCTPHEKLLLLQKSKSVDNVKHVRLSWKQLNWLPTLQRALKTENVVVVSSNVEPEGVLGLTTCVRLERGGTKLRCFVTMDEVPEFDSGSVFYQDQLRKNFAVNVFKNGQWGTYRHLPLSQDGSRDFACDEDKAYVIVGGLGGFGLELTQWLVANGARKVVLVSRVGLQSGYQKRKIGLWRSSGVAVTVSTLDTTTKKGCLELIQKAISELGPVDGVFNLCVVLKDAFFEDQTEEKFKESLSCKANIAVALDQVTRQCCKNLRYFVMFSSMSCGRGNPGQSNYGMANSVMERLCEKRRNDGLPGLAIQWGPIDDVGAYAKAVGQKKIPLQGFVAQKLGSCFKVLERFLERADAVVSSVVIAEKNIVNGNSHSVLDQLAHLLGVKDARILNKESTLADLGMDSIVGVQFAQILERGYGICIPLEDLRSLTVSEYASNK</sequence>
<evidence type="ECO:0000259" key="4">
    <source>
        <dbReference type="PROSITE" id="PS50075"/>
    </source>
</evidence>
<dbReference type="EMBL" id="JALNTZ010003737">
    <property type="protein sequence ID" value="KAJ3616116.1"/>
    <property type="molecule type" value="Genomic_DNA"/>
</dbReference>
<evidence type="ECO:0000256" key="2">
    <source>
        <dbReference type="ARBA" id="ARBA00022553"/>
    </source>
</evidence>
<dbReference type="InterPro" id="IPR057326">
    <property type="entry name" value="KR_dom"/>
</dbReference>
<dbReference type="SUPFAM" id="SSF51735">
    <property type="entry name" value="NAD(P)-binding Rossmann-fold domains"/>
    <property type="match status" value="1"/>
</dbReference>
<evidence type="ECO:0000259" key="5">
    <source>
        <dbReference type="PROSITE" id="PS52004"/>
    </source>
</evidence>
<dbReference type="Gene3D" id="3.40.50.720">
    <property type="entry name" value="NAD(P)-binding Rossmann-like Domain"/>
    <property type="match status" value="1"/>
</dbReference>
<dbReference type="Gene3D" id="3.30.70.3290">
    <property type="match status" value="2"/>
</dbReference>
<dbReference type="PROSITE" id="PS52004">
    <property type="entry name" value="KS3_2"/>
    <property type="match status" value="1"/>
</dbReference>
<evidence type="ECO:0000313" key="7">
    <source>
        <dbReference type="Proteomes" id="UP001168821"/>
    </source>
</evidence>
<dbReference type="Proteomes" id="UP001168821">
    <property type="component" value="Unassembled WGS sequence"/>
</dbReference>
<dbReference type="Pfam" id="PF02801">
    <property type="entry name" value="Ketoacyl-synt_C"/>
    <property type="match status" value="1"/>
</dbReference>
<dbReference type="GO" id="GO:0006633">
    <property type="term" value="P:fatty acid biosynthetic process"/>
    <property type="evidence" value="ECO:0007669"/>
    <property type="project" value="TreeGrafter"/>
</dbReference>
<dbReference type="Pfam" id="PF08659">
    <property type="entry name" value="KR"/>
    <property type="match status" value="1"/>
</dbReference>
<name>A0AA38HHK6_9CUCU</name>
<dbReference type="SMART" id="SM00823">
    <property type="entry name" value="PKS_PP"/>
    <property type="match status" value="1"/>
</dbReference>
<dbReference type="PROSITE" id="PS50075">
    <property type="entry name" value="CARRIER"/>
    <property type="match status" value="1"/>
</dbReference>
<dbReference type="Gene3D" id="1.10.1200.10">
    <property type="entry name" value="ACP-like"/>
    <property type="match status" value="1"/>
</dbReference>
<dbReference type="Pfam" id="PF21149">
    <property type="entry name" value="FAS_pseudo-KR"/>
    <property type="match status" value="1"/>
</dbReference>
<dbReference type="Gene3D" id="3.10.129.110">
    <property type="entry name" value="Polyketide synthase dehydratase"/>
    <property type="match status" value="1"/>
</dbReference>
<evidence type="ECO:0008006" key="8">
    <source>
        <dbReference type="Google" id="ProtNLM"/>
    </source>
</evidence>
<dbReference type="GO" id="GO:0004312">
    <property type="term" value="F:fatty acid synthase activity"/>
    <property type="evidence" value="ECO:0007669"/>
    <property type="project" value="TreeGrafter"/>
</dbReference>
<organism evidence="6 7">
    <name type="scientific">Zophobas morio</name>
    <dbReference type="NCBI Taxonomy" id="2755281"/>
    <lineage>
        <taxon>Eukaryota</taxon>
        <taxon>Metazoa</taxon>
        <taxon>Ecdysozoa</taxon>
        <taxon>Arthropoda</taxon>
        <taxon>Hexapoda</taxon>
        <taxon>Insecta</taxon>
        <taxon>Pterygota</taxon>
        <taxon>Neoptera</taxon>
        <taxon>Endopterygota</taxon>
        <taxon>Coleoptera</taxon>
        <taxon>Polyphaga</taxon>
        <taxon>Cucujiformia</taxon>
        <taxon>Tenebrionidae</taxon>
        <taxon>Zophobas</taxon>
    </lineage>
</organism>
<keyword evidence="7" id="KW-1185">Reference proteome</keyword>
<dbReference type="InterPro" id="IPR036736">
    <property type="entry name" value="ACP-like_sf"/>
</dbReference>
<dbReference type="InterPro" id="IPR013968">
    <property type="entry name" value="PKS_KR"/>
</dbReference>
<dbReference type="PANTHER" id="PTHR43775:SF23">
    <property type="entry name" value="FATTY ACID SYNTHASE 3"/>
    <property type="match status" value="1"/>
</dbReference>
<evidence type="ECO:0000256" key="1">
    <source>
        <dbReference type="ARBA" id="ARBA00022450"/>
    </source>
</evidence>
<evidence type="ECO:0000313" key="6">
    <source>
        <dbReference type="EMBL" id="KAJ3616116.1"/>
    </source>
</evidence>
<dbReference type="InterPro" id="IPR042104">
    <property type="entry name" value="PKS_dehydratase_sf"/>
</dbReference>
<dbReference type="InterPro" id="IPR032821">
    <property type="entry name" value="PKS_assoc"/>
</dbReference>
<proteinExistence type="predicted"/>
<dbReference type="SUPFAM" id="SSF47336">
    <property type="entry name" value="ACP-like"/>
    <property type="match status" value="1"/>
</dbReference>
<reference evidence="6" key="1">
    <citation type="journal article" date="2023" name="G3 (Bethesda)">
        <title>Whole genome assemblies of Zophobas morio and Tenebrio molitor.</title>
        <authorList>
            <person name="Kaur S."/>
            <person name="Stinson S.A."/>
            <person name="diCenzo G.C."/>
        </authorList>
    </citation>
    <scope>NUCLEOTIDE SEQUENCE</scope>
    <source>
        <strain evidence="6">QUZm001</strain>
    </source>
</reference>
<comment type="caution">
    <text evidence="6">The sequence shown here is derived from an EMBL/GenBank/DDBJ whole genome shotgun (WGS) entry which is preliminary data.</text>
</comment>
<dbReference type="SMART" id="SM00825">
    <property type="entry name" value="PKS_KS"/>
    <property type="match status" value="1"/>
</dbReference>
<dbReference type="Gene3D" id="3.40.47.10">
    <property type="match status" value="1"/>
</dbReference>
<dbReference type="CDD" id="cd00833">
    <property type="entry name" value="PKS"/>
    <property type="match status" value="1"/>
</dbReference>
<evidence type="ECO:0000256" key="3">
    <source>
        <dbReference type="ARBA" id="ARBA00022679"/>
    </source>
</evidence>
<dbReference type="InterPro" id="IPR009081">
    <property type="entry name" value="PP-bd_ACP"/>
</dbReference>
<dbReference type="InterPro" id="IPR014030">
    <property type="entry name" value="Ketoacyl_synth_N"/>
</dbReference>
<protein>
    <recommendedName>
        <fullName evidence="8">Fatty acid synthase</fullName>
    </recommendedName>
</protein>
<gene>
    <name evidence="6" type="ORF">Zmor_012050</name>
</gene>
<dbReference type="GO" id="GO:0031177">
    <property type="term" value="F:phosphopantetheine binding"/>
    <property type="evidence" value="ECO:0007669"/>
    <property type="project" value="InterPro"/>
</dbReference>
<dbReference type="SUPFAM" id="SSF53901">
    <property type="entry name" value="Thiolase-like"/>
    <property type="match status" value="1"/>
</dbReference>
<keyword evidence="2" id="KW-0597">Phosphoprotein</keyword>
<dbReference type="InterPro" id="IPR020806">
    <property type="entry name" value="PKS_PP-bd"/>
</dbReference>
<keyword evidence="3" id="KW-0808">Transferase</keyword>
<dbReference type="InterPro" id="IPR049391">
    <property type="entry name" value="FAS_pseudo-KR"/>
</dbReference>
<dbReference type="InterPro" id="IPR050091">
    <property type="entry name" value="PKS_NRPS_Biosynth_Enz"/>
</dbReference>